<dbReference type="SUPFAM" id="SSF47413">
    <property type="entry name" value="lambda repressor-like DNA-binding domains"/>
    <property type="match status" value="1"/>
</dbReference>
<dbReference type="InterPro" id="IPR010982">
    <property type="entry name" value="Lambda_DNA-bd_dom_sf"/>
</dbReference>
<dbReference type="CDD" id="cd00093">
    <property type="entry name" value="HTH_XRE"/>
    <property type="match status" value="1"/>
</dbReference>
<protein>
    <submittedName>
        <fullName evidence="2">XRE family transcriptional regulator</fullName>
    </submittedName>
</protein>
<dbReference type="PROSITE" id="PS50943">
    <property type="entry name" value="HTH_CROC1"/>
    <property type="match status" value="1"/>
</dbReference>
<dbReference type="Gene3D" id="1.10.260.40">
    <property type="entry name" value="lambda repressor-like DNA-binding domains"/>
    <property type="match status" value="1"/>
</dbReference>
<dbReference type="EMBL" id="QRMZ01000002">
    <property type="protein sequence ID" value="RHK07891.1"/>
    <property type="molecule type" value="Genomic_DNA"/>
</dbReference>
<comment type="caution">
    <text evidence="2">The sequence shown here is derived from an EMBL/GenBank/DDBJ whole genome shotgun (WGS) entry which is preliminary data.</text>
</comment>
<dbReference type="GO" id="GO:0003677">
    <property type="term" value="F:DNA binding"/>
    <property type="evidence" value="ECO:0007669"/>
    <property type="project" value="InterPro"/>
</dbReference>
<accession>A0A415EX46</accession>
<evidence type="ECO:0000313" key="2">
    <source>
        <dbReference type="EMBL" id="RHK07891.1"/>
    </source>
</evidence>
<evidence type="ECO:0000313" key="3">
    <source>
        <dbReference type="Proteomes" id="UP000286288"/>
    </source>
</evidence>
<evidence type="ECO:0000259" key="1">
    <source>
        <dbReference type="PROSITE" id="PS50943"/>
    </source>
</evidence>
<gene>
    <name evidence="2" type="ORF">DW084_01815</name>
</gene>
<feature type="domain" description="HTH cro/C1-type" evidence="1">
    <location>
        <begin position="36"/>
        <end position="89"/>
    </location>
</feature>
<reference evidence="2 3" key="1">
    <citation type="submission" date="2018-08" db="EMBL/GenBank/DDBJ databases">
        <title>A genome reference for cultivated species of the human gut microbiota.</title>
        <authorList>
            <person name="Zou Y."/>
            <person name="Xue W."/>
            <person name="Luo G."/>
        </authorList>
    </citation>
    <scope>NUCLEOTIDE SEQUENCE [LARGE SCALE GENOMIC DNA]</scope>
    <source>
        <strain evidence="2 3">AF48-16</strain>
    </source>
</reference>
<dbReference type="Pfam" id="PF01381">
    <property type="entry name" value="HTH_3"/>
    <property type="match status" value="1"/>
</dbReference>
<organism evidence="2 3">
    <name type="scientific">Enterococcus casseliflavus</name>
    <name type="common">Enterococcus flavescens</name>
    <dbReference type="NCBI Taxonomy" id="37734"/>
    <lineage>
        <taxon>Bacteria</taxon>
        <taxon>Bacillati</taxon>
        <taxon>Bacillota</taxon>
        <taxon>Bacilli</taxon>
        <taxon>Lactobacillales</taxon>
        <taxon>Enterococcaceae</taxon>
        <taxon>Enterococcus</taxon>
    </lineage>
</organism>
<dbReference type="AlphaFoldDB" id="A0A415EX46"/>
<dbReference type="InterPro" id="IPR001387">
    <property type="entry name" value="Cro/C1-type_HTH"/>
</dbReference>
<dbReference type="SMART" id="SM00530">
    <property type="entry name" value="HTH_XRE"/>
    <property type="match status" value="1"/>
</dbReference>
<dbReference type="Proteomes" id="UP000286288">
    <property type="component" value="Unassembled WGS sequence"/>
</dbReference>
<sequence length="92" mass="10093">MPTVKFNDFLKEKMKDTEFKAEYEAEKAKLASAVALMKARESAGLTQRELAELAAVPQSTIARIERGDNTSFETLSKLASALGKTLTVSLVR</sequence>
<name>A0A415EX46_ENTCA</name>
<proteinExistence type="predicted"/>